<name>A0A426YF69_ENSVE</name>
<sequence length="121" mass="13025">MARDKKSGTATSDPNAVMDGIGVSWMWRTESSLPLPSPPHRAACMRWKTINGPHGGWWQGKLLVVIVLGHASGTDPVGGVASGIMMVSTGTGLWIGDDSHWWQKGSGCRRRQSMTYGPCFA</sequence>
<gene>
    <name evidence="1" type="ORF">B296_00025140</name>
</gene>
<dbReference type="AlphaFoldDB" id="A0A426YF69"/>
<protein>
    <submittedName>
        <fullName evidence="1">Uncharacterized protein</fullName>
    </submittedName>
</protein>
<accession>A0A426YF69</accession>
<organism evidence="1 2">
    <name type="scientific">Ensete ventricosum</name>
    <name type="common">Abyssinian banana</name>
    <name type="synonym">Musa ensete</name>
    <dbReference type="NCBI Taxonomy" id="4639"/>
    <lineage>
        <taxon>Eukaryota</taxon>
        <taxon>Viridiplantae</taxon>
        <taxon>Streptophyta</taxon>
        <taxon>Embryophyta</taxon>
        <taxon>Tracheophyta</taxon>
        <taxon>Spermatophyta</taxon>
        <taxon>Magnoliopsida</taxon>
        <taxon>Liliopsida</taxon>
        <taxon>Zingiberales</taxon>
        <taxon>Musaceae</taxon>
        <taxon>Ensete</taxon>
    </lineage>
</organism>
<dbReference type="Proteomes" id="UP000287651">
    <property type="component" value="Unassembled WGS sequence"/>
</dbReference>
<reference evidence="1 2" key="1">
    <citation type="journal article" date="2014" name="Agronomy (Basel)">
        <title>A Draft Genome Sequence for Ensete ventricosum, the Drought-Tolerant Tree Against Hunger.</title>
        <authorList>
            <person name="Harrison J."/>
            <person name="Moore K.A."/>
            <person name="Paszkiewicz K."/>
            <person name="Jones T."/>
            <person name="Grant M."/>
            <person name="Ambacheew D."/>
            <person name="Muzemil S."/>
            <person name="Studholme D.J."/>
        </authorList>
    </citation>
    <scope>NUCLEOTIDE SEQUENCE [LARGE SCALE GENOMIC DNA]</scope>
</reference>
<proteinExistence type="predicted"/>
<evidence type="ECO:0000313" key="2">
    <source>
        <dbReference type="Proteomes" id="UP000287651"/>
    </source>
</evidence>
<comment type="caution">
    <text evidence="1">The sequence shown here is derived from an EMBL/GenBank/DDBJ whole genome shotgun (WGS) entry which is preliminary data.</text>
</comment>
<evidence type="ECO:0000313" key="1">
    <source>
        <dbReference type="EMBL" id="RRT50399.1"/>
    </source>
</evidence>
<dbReference type="EMBL" id="AMZH03012781">
    <property type="protein sequence ID" value="RRT50399.1"/>
    <property type="molecule type" value="Genomic_DNA"/>
</dbReference>